<feature type="region of interest" description="Disordered" evidence="1">
    <location>
        <begin position="77"/>
        <end position="119"/>
    </location>
</feature>
<accession>A0A6A5QL88</accession>
<dbReference type="EMBL" id="ML979135">
    <property type="protein sequence ID" value="KAF1916521.1"/>
    <property type="molecule type" value="Genomic_DNA"/>
</dbReference>
<evidence type="ECO:0000313" key="2">
    <source>
        <dbReference type="EMBL" id="KAF1916521.1"/>
    </source>
</evidence>
<reference evidence="2" key="1">
    <citation type="journal article" date="2020" name="Stud. Mycol.">
        <title>101 Dothideomycetes genomes: a test case for predicting lifestyles and emergence of pathogens.</title>
        <authorList>
            <person name="Haridas S."/>
            <person name="Albert R."/>
            <person name="Binder M."/>
            <person name="Bloem J."/>
            <person name="Labutti K."/>
            <person name="Salamov A."/>
            <person name="Andreopoulos B."/>
            <person name="Baker S."/>
            <person name="Barry K."/>
            <person name="Bills G."/>
            <person name="Bluhm B."/>
            <person name="Cannon C."/>
            <person name="Castanera R."/>
            <person name="Culley D."/>
            <person name="Daum C."/>
            <person name="Ezra D."/>
            <person name="Gonzalez J."/>
            <person name="Henrissat B."/>
            <person name="Kuo A."/>
            <person name="Liang C."/>
            <person name="Lipzen A."/>
            <person name="Lutzoni F."/>
            <person name="Magnuson J."/>
            <person name="Mondo S."/>
            <person name="Nolan M."/>
            <person name="Ohm R."/>
            <person name="Pangilinan J."/>
            <person name="Park H.-J."/>
            <person name="Ramirez L."/>
            <person name="Alfaro M."/>
            <person name="Sun H."/>
            <person name="Tritt A."/>
            <person name="Yoshinaga Y."/>
            <person name="Zwiers L.-H."/>
            <person name="Turgeon B."/>
            <person name="Goodwin S."/>
            <person name="Spatafora J."/>
            <person name="Crous P."/>
            <person name="Grigoriev I."/>
        </authorList>
    </citation>
    <scope>NUCLEOTIDE SEQUENCE</scope>
    <source>
        <strain evidence="2">HMLAC05119</strain>
    </source>
</reference>
<protein>
    <submittedName>
        <fullName evidence="2">Uncharacterized protein</fullName>
    </submittedName>
</protein>
<dbReference type="AlphaFoldDB" id="A0A6A5QL88"/>
<organism evidence="2 3">
    <name type="scientific">Ampelomyces quisqualis</name>
    <name type="common">Powdery mildew agent</name>
    <dbReference type="NCBI Taxonomy" id="50730"/>
    <lineage>
        <taxon>Eukaryota</taxon>
        <taxon>Fungi</taxon>
        <taxon>Dikarya</taxon>
        <taxon>Ascomycota</taxon>
        <taxon>Pezizomycotina</taxon>
        <taxon>Dothideomycetes</taxon>
        <taxon>Pleosporomycetidae</taxon>
        <taxon>Pleosporales</taxon>
        <taxon>Pleosporineae</taxon>
        <taxon>Phaeosphaeriaceae</taxon>
        <taxon>Ampelomyces</taxon>
    </lineage>
</organism>
<dbReference type="Proteomes" id="UP000800096">
    <property type="component" value="Unassembled WGS sequence"/>
</dbReference>
<name>A0A6A5QL88_AMPQU</name>
<sequence>MADDNHVPNYPTKTCKQLRTLLNLPVVSSSHVKLKYYLVAALQESDVYIQEAENGLVNKRERDMKLEYQKLQETIQERGLKVSGTSRKDLRKPVREDDEKKERQRKAEEHKERSANLKEWTDTTYSGLSTWPSWSVSSVV</sequence>
<evidence type="ECO:0000256" key="1">
    <source>
        <dbReference type="SAM" id="MobiDB-lite"/>
    </source>
</evidence>
<evidence type="ECO:0000313" key="3">
    <source>
        <dbReference type="Proteomes" id="UP000800096"/>
    </source>
</evidence>
<keyword evidence="3" id="KW-1185">Reference proteome</keyword>
<gene>
    <name evidence="2" type="ORF">BDU57DRAFT_538819</name>
</gene>
<proteinExistence type="predicted"/>